<dbReference type="Proteomes" id="UP000310158">
    <property type="component" value="Unassembled WGS sequence"/>
</dbReference>
<accession>A0A4S4M8B8</accession>
<organism evidence="2 3">
    <name type="scientific">Bondarzewia mesenterica</name>
    <dbReference type="NCBI Taxonomy" id="1095465"/>
    <lineage>
        <taxon>Eukaryota</taxon>
        <taxon>Fungi</taxon>
        <taxon>Dikarya</taxon>
        <taxon>Basidiomycota</taxon>
        <taxon>Agaricomycotina</taxon>
        <taxon>Agaricomycetes</taxon>
        <taxon>Russulales</taxon>
        <taxon>Bondarzewiaceae</taxon>
        <taxon>Bondarzewia</taxon>
    </lineage>
</organism>
<sequence length="387" mass="41991">MRAAGVMDEAGEMRERGKRWASACVAKQASARQGRSSRVCWCLAPVQLYNDYTGAGRPILITSAPVDIRPQNNPQSPHSFSLQMDFLVSTVPEISISPAPPADPLVEPFSPFDFQPLSPAFDVQDGYRPSLLSPPPTVSRRFMRQSSPLRPADATGKGLDSARFEALLASTRERNAASGTKKTPDLRKEIALKAHKSKQMERRALFLSKVQAPPSPTATSTPKTPPESPAIFHYSLPSPGLNSPLALFETIGKRDSIGNTWSAVQPWVEQVDFRMPVEKKAPSSVPVTQSNIRSVKPMPSLDQITAHLSTHGNAKEDKAHRRSPIPLPAFLRSGSPPHKGNPEPMPNARSRLVFPTRQNAAATPKPVTLHAPTPCIPPRLASVATSA</sequence>
<feature type="region of interest" description="Disordered" evidence="1">
    <location>
        <begin position="362"/>
        <end position="387"/>
    </location>
</feature>
<feature type="region of interest" description="Disordered" evidence="1">
    <location>
        <begin position="311"/>
        <end position="349"/>
    </location>
</feature>
<evidence type="ECO:0000313" key="2">
    <source>
        <dbReference type="EMBL" id="THH21469.1"/>
    </source>
</evidence>
<gene>
    <name evidence="2" type="ORF">EW146_g77</name>
</gene>
<protein>
    <submittedName>
        <fullName evidence="2">Uncharacterized protein</fullName>
    </submittedName>
</protein>
<dbReference type="EMBL" id="SGPL01000002">
    <property type="protein sequence ID" value="THH21469.1"/>
    <property type="molecule type" value="Genomic_DNA"/>
</dbReference>
<dbReference type="OrthoDB" id="3250108at2759"/>
<name>A0A4S4M8B8_9AGAM</name>
<evidence type="ECO:0000256" key="1">
    <source>
        <dbReference type="SAM" id="MobiDB-lite"/>
    </source>
</evidence>
<reference evidence="2 3" key="1">
    <citation type="submission" date="2019-02" db="EMBL/GenBank/DDBJ databases">
        <title>Genome sequencing of the rare red list fungi Bondarzewia mesenterica.</title>
        <authorList>
            <person name="Buettner E."/>
            <person name="Kellner H."/>
        </authorList>
    </citation>
    <scope>NUCLEOTIDE SEQUENCE [LARGE SCALE GENOMIC DNA]</scope>
    <source>
        <strain evidence="2 3">DSM 108281</strain>
    </source>
</reference>
<comment type="caution">
    <text evidence="2">The sequence shown here is derived from an EMBL/GenBank/DDBJ whole genome shotgun (WGS) entry which is preliminary data.</text>
</comment>
<dbReference type="AlphaFoldDB" id="A0A4S4M8B8"/>
<keyword evidence="3" id="KW-1185">Reference proteome</keyword>
<proteinExistence type="predicted"/>
<evidence type="ECO:0000313" key="3">
    <source>
        <dbReference type="Proteomes" id="UP000310158"/>
    </source>
</evidence>